<dbReference type="AlphaFoldDB" id="A0AAV2YS68"/>
<sequence length="632" mass="70370">MKRSASFTPIQLTATTVIEVAHGSRSALRHRDSSDRRRPSSSLWFVAIASILVVCAFYTATLSALVAHYPASTSTMRRRLGQQTFPHMDTAPVPAPAPVLSTMVETPASSVPAPAMPVATDTEEEEEDEQLPLTTSTVLAPSLPTTTSPTPTPTFSTPAPSQVASAPSNAQALDEIAQYECVGWRQTSDCSPDGAPVPALDQDCHTAISAGASGYCELRHRETGETKRVMQMQCSSLHRDGSFRCDMFARIMSVPLLSAEYVHDASFSFERAQHDLRLENPETESASALTPTQPQLTFDRAIVMVVYEPVLISAFASVRSLRRMGCTLPVEIWFRTSEVSASHPLLQALVADGRVFLREIRDSRAQGFYTKLHAVFHSAFDRVLLLDADNFAVRDPTYLFDAAEFQATGAVFWPDYWRATDSLFNIHGDSFLWQYFGLPFVDMFEQESGQVLIDRRRHLDALNVLMFYGFTEPRLHDELHLVWGDKDLFRFAWMKSNSTFHMIQRPAGAAGMYDAEHDQFCGVTVVQHDPHGEIVFLHRNAQKLTAASSRFMWTHVQEFKPTARFEDHSANAIADVEGFAGLPVCYGKATDYDEFFTIQEIASFPFHDLEATLFELVKDSLTITGAAQDQQP</sequence>
<evidence type="ECO:0000313" key="14">
    <source>
        <dbReference type="Proteomes" id="UP001146120"/>
    </source>
</evidence>
<evidence type="ECO:0000256" key="7">
    <source>
        <dbReference type="ARBA" id="ARBA00022989"/>
    </source>
</evidence>
<dbReference type="InterPro" id="IPR029044">
    <property type="entry name" value="Nucleotide-diphossugar_trans"/>
</dbReference>
<evidence type="ECO:0000313" key="13">
    <source>
        <dbReference type="EMBL" id="DAZ97852.1"/>
    </source>
</evidence>
<dbReference type="PANTHER" id="PTHR31646">
    <property type="entry name" value="ALPHA-1,2-MANNOSYLTRANSFERASE MNN2"/>
    <property type="match status" value="1"/>
</dbReference>
<evidence type="ECO:0000256" key="9">
    <source>
        <dbReference type="ARBA" id="ARBA00023136"/>
    </source>
</evidence>
<gene>
    <name evidence="13" type="ORF">N0F65_003279</name>
</gene>
<evidence type="ECO:0000256" key="8">
    <source>
        <dbReference type="ARBA" id="ARBA00023034"/>
    </source>
</evidence>
<feature type="transmembrane region" description="Helical" evidence="12">
    <location>
        <begin position="43"/>
        <end position="69"/>
    </location>
</feature>
<evidence type="ECO:0000256" key="3">
    <source>
        <dbReference type="ARBA" id="ARBA00009105"/>
    </source>
</evidence>
<dbReference type="SUPFAM" id="SSF53448">
    <property type="entry name" value="Nucleotide-diphospho-sugar transferases"/>
    <property type="match status" value="1"/>
</dbReference>
<organism evidence="13 14">
    <name type="scientific">Lagenidium giganteum</name>
    <dbReference type="NCBI Taxonomy" id="4803"/>
    <lineage>
        <taxon>Eukaryota</taxon>
        <taxon>Sar</taxon>
        <taxon>Stramenopiles</taxon>
        <taxon>Oomycota</taxon>
        <taxon>Peronosporomycetes</taxon>
        <taxon>Pythiales</taxon>
        <taxon>Pythiaceae</taxon>
    </lineage>
</organism>
<keyword evidence="14" id="KW-1185">Reference proteome</keyword>
<keyword evidence="7 12" id="KW-1133">Transmembrane helix</keyword>
<evidence type="ECO:0000256" key="4">
    <source>
        <dbReference type="ARBA" id="ARBA00022679"/>
    </source>
</evidence>
<evidence type="ECO:0000256" key="10">
    <source>
        <dbReference type="ARBA" id="ARBA00037847"/>
    </source>
</evidence>
<comment type="subcellular location">
    <subcellularLocation>
        <location evidence="10">Endomembrane system</location>
        <topology evidence="10">Single-pass membrane protein</topology>
    </subcellularLocation>
    <subcellularLocation>
        <location evidence="1">Golgi apparatus membrane</location>
    </subcellularLocation>
    <subcellularLocation>
        <location evidence="2">Membrane</location>
        <topology evidence="2">Single-pass type II membrane protein</topology>
    </subcellularLocation>
</comment>
<dbReference type="GO" id="GO:0046354">
    <property type="term" value="P:mannan biosynthetic process"/>
    <property type="evidence" value="ECO:0007669"/>
    <property type="project" value="TreeGrafter"/>
</dbReference>
<dbReference type="EMBL" id="DAKRPA010000123">
    <property type="protein sequence ID" value="DAZ97852.1"/>
    <property type="molecule type" value="Genomic_DNA"/>
</dbReference>
<feature type="compositionally biased region" description="Low complexity" evidence="11">
    <location>
        <begin position="107"/>
        <end position="120"/>
    </location>
</feature>
<dbReference type="InterPro" id="IPR022751">
    <property type="entry name" value="Alpha_mannosyltransferase"/>
</dbReference>
<keyword evidence="9 12" id="KW-0472">Membrane</keyword>
<reference evidence="13" key="2">
    <citation type="journal article" date="2023" name="Microbiol Resour">
        <title>Decontamination and Annotation of the Draft Genome Sequence of the Oomycete Lagenidium giganteum ARSEF 373.</title>
        <authorList>
            <person name="Morgan W.R."/>
            <person name="Tartar A."/>
        </authorList>
    </citation>
    <scope>NUCLEOTIDE SEQUENCE</scope>
    <source>
        <strain evidence="13">ARSEF 373</strain>
    </source>
</reference>
<accession>A0AAV2YS68</accession>
<feature type="compositionally biased region" description="Low complexity" evidence="11">
    <location>
        <begin position="131"/>
        <end position="161"/>
    </location>
</feature>
<keyword evidence="6" id="KW-0735">Signal-anchor</keyword>
<dbReference type="GO" id="GO:0000026">
    <property type="term" value="F:alpha-1,2-mannosyltransferase activity"/>
    <property type="evidence" value="ECO:0007669"/>
    <property type="project" value="TreeGrafter"/>
</dbReference>
<reference evidence="13" key="1">
    <citation type="submission" date="2022-11" db="EMBL/GenBank/DDBJ databases">
        <authorList>
            <person name="Morgan W.R."/>
            <person name="Tartar A."/>
        </authorList>
    </citation>
    <scope>NUCLEOTIDE SEQUENCE</scope>
    <source>
        <strain evidence="13">ARSEF 373</strain>
    </source>
</reference>
<dbReference type="Proteomes" id="UP001146120">
    <property type="component" value="Unassembled WGS sequence"/>
</dbReference>
<evidence type="ECO:0000256" key="5">
    <source>
        <dbReference type="ARBA" id="ARBA00022692"/>
    </source>
</evidence>
<dbReference type="GO" id="GO:0000139">
    <property type="term" value="C:Golgi membrane"/>
    <property type="evidence" value="ECO:0007669"/>
    <property type="project" value="UniProtKB-SubCell"/>
</dbReference>
<comment type="similarity">
    <text evidence="3">Belongs to the MNN1/MNT family.</text>
</comment>
<keyword evidence="4" id="KW-0808">Transferase</keyword>
<dbReference type="Pfam" id="PF11051">
    <property type="entry name" value="Mannosyl_trans3"/>
    <property type="match status" value="1"/>
</dbReference>
<protein>
    <recommendedName>
        <fullName evidence="15">Nucleotide-diphospho-sugar transferase</fullName>
    </recommendedName>
</protein>
<dbReference type="Gene3D" id="3.90.550.10">
    <property type="entry name" value="Spore Coat Polysaccharide Biosynthesis Protein SpsA, Chain A"/>
    <property type="match status" value="1"/>
</dbReference>
<comment type="caution">
    <text evidence="13">The sequence shown here is derived from an EMBL/GenBank/DDBJ whole genome shotgun (WGS) entry which is preliminary data.</text>
</comment>
<evidence type="ECO:0000256" key="11">
    <source>
        <dbReference type="SAM" id="MobiDB-lite"/>
    </source>
</evidence>
<evidence type="ECO:0000256" key="12">
    <source>
        <dbReference type="SAM" id="Phobius"/>
    </source>
</evidence>
<name>A0AAV2YS68_9STRA</name>
<feature type="compositionally biased region" description="Acidic residues" evidence="11">
    <location>
        <begin position="121"/>
        <end position="130"/>
    </location>
</feature>
<dbReference type="PANTHER" id="PTHR31646:SF1">
    <property type="entry name" value="ALPHA-1,2-MANNOSYLTRANSFERASE MNN2"/>
    <property type="match status" value="1"/>
</dbReference>
<evidence type="ECO:0000256" key="2">
    <source>
        <dbReference type="ARBA" id="ARBA00004606"/>
    </source>
</evidence>
<evidence type="ECO:0008006" key="15">
    <source>
        <dbReference type="Google" id="ProtNLM"/>
    </source>
</evidence>
<keyword evidence="8" id="KW-0333">Golgi apparatus</keyword>
<proteinExistence type="inferred from homology"/>
<evidence type="ECO:0000256" key="1">
    <source>
        <dbReference type="ARBA" id="ARBA00004394"/>
    </source>
</evidence>
<evidence type="ECO:0000256" key="6">
    <source>
        <dbReference type="ARBA" id="ARBA00022968"/>
    </source>
</evidence>
<keyword evidence="5 12" id="KW-0812">Transmembrane</keyword>
<feature type="region of interest" description="Disordered" evidence="11">
    <location>
        <begin position="107"/>
        <end position="169"/>
    </location>
</feature>